<dbReference type="Pfam" id="PF13180">
    <property type="entry name" value="PDZ_2"/>
    <property type="match status" value="1"/>
</dbReference>
<keyword evidence="3" id="KW-0378">Hydrolase</keyword>
<dbReference type="Pfam" id="PF13365">
    <property type="entry name" value="Trypsin_2"/>
    <property type="match status" value="1"/>
</dbReference>
<proteinExistence type="inferred from homology"/>
<protein>
    <submittedName>
        <fullName evidence="5">Trypsin-like peptidase domain-containing protein</fullName>
    </submittedName>
</protein>
<dbReference type="GO" id="GO:0006508">
    <property type="term" value="P:proteolysis"/>
    <property type="evidence" value="ECO:0007669"/>
    <property type="project" value="UniProtKB-KW"/>
</dbReference>
<evidence type="ECO:0000259" key="4">
    <source>
        <dbReference type="SMART" id="SM00228"/>
    </source>
</evidence>
<dbReference type="AlphaFoldDB" id="A0A9D1KX54"/>
<dbReference type="InterPro" id="IPR036034">
    <property type="entry name" value="PDZ_sf"/>
</dbReference>
<comment type="similarity">
    <text evidence="1">Belongs to the peptidase S1C family.</text>
</comment>
<reference evidence="5" key="2">
    <citation type="journal article" date="2021" name="PeerJ">
        <title>Extensive microbial diversity within the chicken gut microbiome revealed by metagenomics and culture.</title>
        <authorList>
            <person name="Gilroy R."/>
            <person name="Ravi A."/>
            <person name="Getino M."/>
            <person name="Pursley I."/>
            <person name="Horton D.L."/>
            <person name="Alikhan N.F."/>
            <person name="Baker D."/>
            <person name="Gharbi K."/>
            <person name="Hall N."/>
            <person name="Watson M."/>
            <person name="Adriaenssens E.M."/>
            <person name="Foster-Nyarko E."/>
            <person name="Jarju S."/>
            <person name="Secka A."/>
            <person name="Antonio M."/>
            <person name="Oren A."/>
            <person name="Chaudhuri R.R."/>
            <person name="La Ragione R."/>
            <person name="Hildebrand F."/>
            <person name="Pallen M.J."/>
        </authorList>
    </citation>
    <scope>NUCLEOTIDE SEQUENCE</scope>
    <source>
        <strain evidence="5">2830</strain>
    </source>
</reference>
<gene>
    <name evidence="5" type="ORF">IAB00_00485</name>
</gene>
<dbReference type="EMBL" id="DVMH01000003">
    <property type="protein sequence ID" value="HIU09722.1"/>
    <property type="molecule type" value="Genomic_DNA"/>
</dbReference>
<dbReference type="PANTHER" id="PTHR43343:SF3">
    <property type="entry name" value="PROTEASE DO-LIKE 8, CHLOROPLASTIC"/>
    <property type="match status" value="1"/>
</dbReference>
<organism evidence="5 6">
    <name type="scientific">Candidatus Avidehalobacter gallistercoris</name>
    <dbReference type="NCBI Taxonomy" id="2840694"/>
    <lineage>
        <taxon>Bacteria</taxon>
        <taxon>Bacillati</taxon>
        <taxon>Bacillota</taxon>
        <taxon>Clostridia</taxon>
        <taxon>Eubacteriales</taxon>
        <taxon>Peptococcaceae</taxon>
        <taxon>Peptococcaceae incertae sedis</taxon>
        <taxon>Candidatus Avidehalobacter</taxon>
    </lineage>
</organism>
<evidence type="ECO:0000256" key="3">
    <source>
        <dbReference type="ARBA" id="ARBA00022801"/>
    </source>
</evidence>
<dbReference type="InterPro" id="IPR001940">
    <property type="entry name" value="Peptidase_S1C"/>
</dbReference>
<dbReference type="GO" id="GO:0004252">
    <property type="term" value="F:serine-type endopeptidase activity"/>
    <property type="evidence" value="ECO:0007669"/>
    <property type="project" value="InterPro"/>
</dbReference>
<dbReference type="Gene3D" id="2.30.42.10">
    <property type="match status" value="1"/>
</dbReference>
<evidence type="ECO:0000313" key="6">
    <source>
        <dbReference type="Proteomes" id="UP000824124"/>
    </source>
</evidence>
<evidence type="ECO:0000313" key="5">
    <source>
        <dbReference type="EMBL" id="HIU09722.1"/>
    </source>
</evidence>
<dbReference type="InterPro" id="IPR043504">
    <property type="entry name" value="Peptidase_S1_PA_chymotrypsin"/>
</dbReference>
<dbReference type="SMART" id="SM00228">
    <property type="entry name" value="PDZ"/>
    <property type="match status" value="1"/>
</dbReference>
<evidence type="ECO:0000256" key="2">
    <source>
        <dbReference type="ARBA" id="ARBA00022670"/>
    </source>
</evidence>
<dbReference type="Proteomes" id="UP000824124">
    <property type="component" value="Unassembled WGS sequence"/>
</dbReference>
<accession>A0A9D1KX54</accession>
<sequence>MDNYLQDFEGGRPPRRPFGLMRTLVLCLCCAVVSAAISWSMCSTMLDGQSANAAPSSQDNNAVTQSAAVTQADENAISVGEQVSPAVVFISNIQNVQTFMNYYGWGNSTGVEAVASTGSGVIYSADGYIITNNHVVAGAEKISVTLYNGDSYIAEVVGTDERTDLAVIKIEPDEKLTVAKFGDSSELVVGETAIAIGNPGGENFANSLTKGVISGLNRSVTTSEGTVLTVVQTDAAINPGNSGGALCNAEGEVIGINTVKISMTGYEGMGFAIPSNDVLKICGELMSNGKIARPALGVNILADVTPQVAYYNNLSVDYGVLVAPASGSMAEKAGMKTYDIIVGIDGDEISTYSELQDKIFAHNIGDKVEVKVVRGDETLNFTVTLQELEE</sequence>
<dbReference type="InterPro" id="IPR051201">
    <property type="entry name" value="Chloro_Bact_Ser_Proteases"/>
</dbReference>
<name>A0A9D1KX54_9FIRM</name>
<comment type="caution">
    <text evidence="5">The sequence shown here is derived from an EMBL/GenBank/DDBJ whole genome shotgun (WGS) entry which is preliminary data.</text>
</comment>
<dbReference type="PRINTS" id="PR00834">
    <property type="entry name" value="PROTEASES2C"/>
</dbReference>
<reference evidence="5" key="1">
    <citation type="submission" date="2020-10" db="EMBL/GenBank/DDBJ databases">
        <authorList>
            <person name="Gilroy R."/>
        </authorList>
    </citation>
    <scope>NUCLEOTIDE SEQUENCE</scope>
    <source>
        <strain evidence="5">2830</strain>
    </source>
</reference>
<dbReference type="SUPFAM" id="SSF50494">
    <property type="entry name" value="Trypsin-like serine proteases"/>
    <property type="match status" value="1"/>
</dbReference>
<dbReference type="SUPFAM" id="SSF50156">
    <property type="entry name" value="PDZ domain-like"/>
    <property type="match status" value="1"/>
</dbReference>
<keyword evidence="2" id="KW-0645">Protease</keyword>
<dbReference type="InterPro" id="IPR001478">
    <property type="entry name" value="PDZ"/>
</dbReference>
<dbReference type="Gene3D" id="2.40.10.10">
    <property type="entry name" value="Trypsin-like serine proteases"/>
    <property type="match status" value="2"/>
</dbReference>
<feature type="domain" description="PDZ" evidence="4">
    <location>
        <begin position="294"/>
        <end position="376"/>
    </location>
</feature>
<dbReference type="InterPro" id="IPR009003">
    <property type="entry name" value="Peptidase_S1_PA"/>
</dbReference>
<dbReference type="PANTHER" id="PTHR43343">
    <property type="entry name" value="PEPTIDASE S12"/>
    <property type="match status" value="1"/>
</dbReference>
<evidence type="ECO:0000256" key="1">
    <source>
        <dbReference type="ARBA" id="ARBA00010541"/>
    </source>
</evidence>